<name>A0ABU0UEM7_9HYPH</name>
<accession>A0ABU0UEM7</accession>
<keyword evidence="1" id="KW-0472">Membrane</keyword>
<reference evidence="4 5" key="1">
    <citation type="submission" date="2023-07" db="EMBL/GenBank/DDBJ databases">
        <title>Functional and genomic diversity of the sorghum phyllosphere microbiome.</title>
        <authorList>
            <person name="Shade A."/>
        </authorList>
    </citation>
    <scope>NUCLEOTIDE SEQUENCE [LARGE SCALE GENOMIC DNA]</scope>
    <source>
        <strain evidence="4 5">SORGH_AS_1126</strain>
    </source>
</reference>
<evidence type="ECO:0000259" key="2">
    <source>
        <dbReference type="Pfam" id="PF04773"/>
    </source>
</evidence>
<gene>
    <name evidence="4" type="ORF">QE408_000522</name>
</gene>
<dbReference type="PIRSF" id="PIRSF018266">
    <property type="entry name" value="FecR"/>
    <property type="match status" value="1"/>
</dbReference>
<sequence length="316" mass="34941">MSNHPNLNGNAEEEAVDWLLELRDRPDDEELQKDFEVWVAGDEANAKAYERLRCLVGDAKRLSARESGFEFPPKSKQRSRTILPSIIVLIGIAAGSYFYITDAFIDLRADRVTKIAEQASFTAPDGSNLVLNANSAIAFRFSQHERRVVLMRGEMLVDVASDPKRPFVVEANGATITALGTAFDVNMLETETKVAVVRHSVAVRLSGEDQMQVVKENQGVNYASASGMSDVFPINPQSVTEWQSGRLVFEDQPVTDVIETVSRYVPGKILVANGKLRSKMVSGSLDMSDPDKALQSFAKAFDIKLLKVTPYLTILR</sequence>
<evidence type="ECO:0000259" key="3">
    <source>
        <dbReference type="Pfam" id="PF16220"/>
    </source>
</evidence>
<keyword evidence="5" id="KW-1185">Reference proteome</keyword>
<keyword evidence="1" id="KW-1133">Transmembrane helix</keyword>
<dbReference type="InterPro" id="IPR032623">
    <property type="entry name" value="FecR_N"/>
</dbReference>
<organism evidence="4 5">
    <name type="scientific">Agrobacterium larrymoorei</name>
    <dbReference type="NCBI Taxonomy" id="160699"/>
    <lineage>
        <taxon>Bacteria</taxon>
        <taxon>Pseudomonadati</taxon>
        <taxon>Pseudomonadota</taxon>
        <taxon>Alphaproteobacteria</taxon>
        <taxon>Hyphomicrobiales</taxon>
        <taxon>Rhizobiaceae</taxon>
        <taxon>Rhizobium/Agrobacterium group</taxon>
        <taxon>Agrobacterium</taxon>
    </lineage>
</organism>
<dbReference type="Pfam" id="PF16220">
    <property type="entry name" value="DUF4880"/>
    <property type="match status" value="1"/>
</dbReference>
<dbReference type="InterPro" id="IPR006860">
    <property type="entry name" value="FecR"/>
</dbReference>
<dbReference type="Proteomes" id="UP001224781">
    <property type="component" value="Unassembled WGS sequence"/>
</dbReference>
<dbReference type="PANTHER" id="PTHR30273">
    <property type="entry name" value="PERIPLASMIC SIGNAL SENSOR AND SIGMA FACTOR ACTIVATOR FECR-RELATED"/>
    <property type="match status" value="1"/>
</dbReference>
<protein>
    <submittedName>
        <fullName evidence="4">Transmembrane sensor</fullName>
    </submittedName>
</protein>
<evidence type="ECO:0000256" key="1">
    <source>
        <dbReference type="SAM" id="Phobius"/>
    </source>
</evidence>
<dbReference type="Gene3D" id="2.60.120.1440">
    <property type="match status" value="1"/>
</dbReference>
<proteinExistence type="predicted"/>
<evidence type="ECO:0000313" key="5">
    <source>
        <dbReference type="Proteomes" id="UP001224781"/>
    </source>
</evidence>
<dbReference type="Pfam" id="PF04773">
    <property type="entry name" value="FecR"/>
    <property type="match status" value="1"/>
</dbReference>
<dbReference type="Gene3D" id="3.55.50.30">
    <property type="match status" value="1"/>
</dbReference>
<keyword evidence="1 4" id="KW-0812">Transmembrane</keyword>
<dbReference type="EMBL" id="JAUTBL010000001">
    <property type="protein sequence ID" value="MDQ1183400.1"/>
    <property type="molecule type" value="Genomic_DNA"/>
</dbReference>
<feature type="transmembrane region" description="Helical" evidence="1">
    <location>
        <begin position="81"/>
        <end position="100"/>
    </location>
</feature>
<dbReference type="RefSeq" id="WP_306928287.1">
    <property type="nucleotide sequence ID" value="NZ_JAUTBL010000001.1"/>
</dbReference>
<evidence type="ECO:0000313" key="4">
    <source>
        <dbReference type="EMBL" id="MDQ1183400.1"/>
    </source>
</evidence>
<dbReference type="InterPro" id="IPR012373">
    <property type="entry name" value="Ferrdict_sens_TM"/>
</dbReference>
<feature type="domain" description="FecR N-terminal" evidence="3">
    <location>
        <begin position="13"/>
        <end position="53"/>
    </location>
</feature>
<comment type="caution">
    <text evidence="4">The sequence shown here is derived from an EMBL/GenBank/DDBJ whole genome shotgun (WGS) entry which is preliminary data.</text>
</comment>
<feature type="domain" description="FecR protein" evidence="2">
    <location>
        <begin position="112"/>
        <end position="201"/>
    </location>
</feature>
<dbReference type="PANTHER" id="PTHR30273:SF2">
    <property type="entry name" value="PROTEIN FECR"/>
    <property type="match status" value="1"/>
</dbReference>